<protein>
    <submittedName>
        <fullName evidence="1">Uncharacterized protein</fullName>
    </submittedName>
</protein>
<dbReference type="AlphaFoldDB" id="A0A540KPJ1"/>
<evidence type="ECO:0000313" key="1">
    <source>
        <dbReference type="EMBL" id="TQD76131.1"/>
    </source>
</evidence>
<name>A0A540KPJ1_MALBA</name>
<dbReference type="Proteomes" id="UP000315295">
    <property type="component" value="Unassembled WGS sequence"/>
</dbReference>
<comment type="caution">
    <text evidence="1">The sequence shown here is derived from an EMBL/GenBank/DDBJ whole genome shotgun (WGS) entry which is preliminary data.</text>
</comment>
<accession>A0A540KPJ1</accession>
<evidence type="ECO:0000313" key="2">
    <source>
        <dbReference type="Proteomes" id="UP000315295"/>
    </source>
</evidence>
<sequence length="165" mass="18379">MTLLCVIIQSVSPEFNALSKLGNSMSFGEKRITVVDMPEKSGILSNTEQSSMGRKPKFFGKSVISTRFLQPFKDNTRSLERPLRLGRLPKLLSSKRNSTKQGKLLPISLCTSSILLSSKIKLVKERKPCKEGSCKEHFNLLKDKRSSFSSRTMEGGTFFMAVPSA</sequence>
<keyword evidence="2" id="KW-1185">Reference proteome</keyword>
<reference evidence="1 2" key="1">
    <citation type="journal article" date="2019" name="G3 (Bethesda)">
        <title>Sequencing of a Wild Apple (Malus baccata) Genome Unravels the Differences Between Cultivated and Wild Apple Species Regarding Disease Resistance and Cold Tolerance.</title>
        <authorList>
            <person name="Chen X."/>
        </authorList>
    </citation>
    <scope>NUCLEOTIDE SEQUENCE [LARGE SCALE GENOMIC DNA]</scope>
    <source>
        <strain evidence="2">cv. Shandingzi</strain>
        <tissue evidence="1">Leaves</tissue>
    </source>
</reference>
<organism evidence="1 2">
    <name type="scientific">Malus baccata</name>
    <name type="common">Siberian crab apple</name>
    <name type="synonym">Pyrus baccata</name>
    <dbReference type="NCBI Taxonomy" id="106549"/>
    <lineage>
        <taxon>Eukaryota</taxon>
        <taxon>Viridiplantae</taxon>
        <taxon>Streptophyta</taxon>
        <taxon>Embryophyta</taxon>
        <taxon>Tracheophyta</taxon>
        <taxon>Spermatophyta</taxon>
        <taxon>Magnoliopsida</taxon>
        <taxon>eudicotyledons</taxon>
        <taxon>Gunneridae</taxon>
        <taxon>Pentapetalae</taxon>
        <taxon>rosids</taxon>
        <taxon>fabids</taxon>
        <taxon>Rosales</taxon>
        <taxon>Rosaceae</taxon>
        <taxon>Amygdaloideae</taxon>
        <taxon>Maleae</taxon>
        <taxon>Malus</taxon>
    </lineage>
</organism>
<proteinExistence type="predicted"/>
<dbReference type="EMBL" id="VIEB01001050">
    <property type="protein sequence ID" value="TQD76131.1"/>
    <property type="molecule type" value="Genomic_DNA"/>
</dbReference>
<gene>
    <name evidence="1" type="ORF">C1H46_038324</name>
</gene>